<dbReference type="Proteomes" id="UP000015106">
    <property type="component" value="Chromosome 3"/>
</dbReference>
<protein>
    <submittedName>
        <fullName evidence="1">Uncharacterized protein</fullName>
    </submittedName>
</protein>
<dbReference type="Gramene" id="TuG1812G0300003110.01.T01">
    <property type="protein sequence ID" value="TuG1812G0300003110.01.T01.cds434041"/>
    <property type="gene ID" value="TuG1812G0300003110.01"/>
</dbReference>
<keyword evidence="2" id="KW-1185">Reference proteome</keyword>
<accession>A0A8R7TX95</accession>
<evidence type="ECO:0000313" key="2">
    <source>
        <dbReference type="Proteomes" id="UP000015106"/>
    </source>
</evidence>
<name>A0A8R7TX95_TRIUA</name>
<reference evidence="1" key="3">
    <citation type="submission" date="2022-06" db="UniProtKB">
        <authorList>
            <consortium name="EnsemblPlants"/>
        </authorList>
    </citation>
    <scope>IDENTIFICATION</scope>
</reference>
<dbReference type="AlphaFoldDB" id="A0A8R7TX95"/>
<evidence type="ECO:0000313" key="1">
    <source>
        <dbReference type="EnsemblPlants" id="TuG1812G0300003110.01.T01.cds434041"/>
    </source>
</evidence>
<proteinExistence type="predicted"/>
<sequence length="112" mass="12677">MHAPSRGAEEDDAVRAQCEPLARAPARHLLSARLAAVGLLRSRVSKCWPGRTGCCCCCRGTEELHCWGRRKMGHFLERRRLLFKCEGEKKMLEKKGLVVFIYTHIARRVGEG</sequence>
<reference evidence="2" key="1">
    <citation type="journal article" date="2013" name="Nature">
        <title>Draft genome of the wheat A-genome progenitor Triticum urartu.</title>
        <authorList>
            <person name="Ling H.Q."/>
            <person name="Zhao S."/>
            <person name="Liu D."/>
            <person name="Wang J."/>
            <person name="Sun H."/>
            <person name="Zhang C."/>
            <person name="Fan H."/>
            <person name="Li D."/>
            <person name="Dong L."/>
            <person name="Tao Y."/>
            <person name="Gao C."/>
            <person name="Wu H."/>
            <person name="Li Y."/>
            <person name="Cui Y."/>
            <person name="Guo X."/>
            <person name="Zheng S."/>
            <person name="Wang B."/>
            <person name="Yu K."/>
            <person name="Liang Q."/>
            <person name="Yang W."/>
            <person name="Lou X."/>
            <person name="Chen J."/>
            <person name="Feng M."/>
            <person name="Jian J."/>
            <person name="Zhang X."/>
            <person name="Luo G."/>
            <person name="Jiang Y."/>
            <person name="Liu J."/>
            <person name="Wang Z."/>
            <person name="Sha Y."/>
            <person name="Zhang B."/>
            <person name="Wu H."/>
            <person name="Tang D."/>
            <person name="Shen Q."/>
            <person name="Xue P."/>
            <person name="Zou S."/>
            <person name="Wang X."/>
            <person name="Liu X."/>
            <person name="Wang F."/>
            <person name="Yang Y."/>
            <person name="An X."/>
            <person name="Dong Z."/>
            <person name="Zhang K."/>
            <person name="Zhang X."/>
            <person name="Luo M.C."/>
            <person name="Dvorak J."/>
            <person name="Tong Y."/>
            <person name="Wang J."/>
            <person name="Yang H."/>
            <person name="Li Z."/>
            <person name="Wang D."/>
            <person name="Zhang A."/>
            <person name="Wang J."/>
        </authorList>
    </citation>
    <scope>NUCLEOTIDE SEQUENCE</scope>
    <source>
        <strain evidence="2">cv. G1812</strain>
    </source>
</reference>
<organism evidence="1 2">
    <name type="scientific">Triticum urartu</name>
    <name type="common">Red wild einkorn</name>
    <name type="synonym">Crithodium urartu</name>
    <dbReference type="NCBI Taxonomy" id="4572"/>
    <lineage>
        <taxon>Eukaryota</taxon>
        <taxon>Viridiplantae</taxon>
        <taxon>Streptophyta</taxon>
        <taxon>Embryophyta</taxon>
        <taxon>Tracheophyta</taxon>
        <taxon>Spermatophyta</taxon>
        <taxon>Magnoliopsida</taxon>
        <taxon>Liliopsida</taxon>
        <taxon>Poales</taxon>
        <taxon>Poaceae</taxon>
        <taxon>BOP clade</taxon>
        <taxon>Pooideae</taxon>
        <taxon>Triticodae</taxon>
        <taxon>Triticeae</taxon>
        <taxon>Triticinae</taxon>
        <taxon>Triticum</taxon>
    </lineage>
</organism>
<reference evidence="1" key="2">
    <citation type="submission" date="2018-03" db="EMBL/GenBank/DDBJ databases">
        <title>The Triticum urartu genome reveals the dynamic nature of wheat genome evolution.</title>
        <authorList>
            <person name="Ling H."/>
            <person name="Ma B."/>
            <person name="Shi X."/>
            <person name="Liu H."/>
            <person name="Dong L."/>
            <person name="Sun H."/>
            <person name="Cao Y."/>
            <person name="Gao Q."/>
            <person name="Zheng S."/>
            <person name="Li Y."/>
            <person name="Yu Y."/>
            <person name="Du H."/>
            <person name="Qi M."/>
            <person name="Li Y."/>
            <person name="Yu H."/>
            <person name="Cui Y."/>
            <person name="Wang N."/>
            <person name="Chen C."/>
            <person name="Wu H."/>
            <person name="Zhao Y."/>
            <person name="Zhang J."/>
            <person name="Li Y."/>
            <person name="Zhou W."/>
            <person name="Zhang B."/>
            <person name="Hu W."/>
            <person name="Eijk M."/>
            <person name="Tang J."/>
            <person name="Witsenboer H."/>
            <person name="Zhao S."/>
            <person name="Li Z."/>
            <person name="Zhang A."/>
            <person name="Wang D."/>
            <person name="Liang C."/>
        </authorList>
    </citation>
    <scope>NUCLEOTIDE SEQUENCE [LARGE SCALE GENOMIC DNA]</scope>
    <source>
        <strain evidence="1">cv. G1812</strain>
    </source>
</reference>
<dbReference type="EnsemblPlants" id="TuG1812G0300003110.01.T01">
    <property type="protein sequence ID" value="TuG1812G0300003110.01.T01.cds434041"/>
    <property type="gene ID" value="TuG1812G0300003110.01"/>
</dbReference>